<sequence>MIGAGARKRYLYVAIDRASRMVHLAVKDEETEAAATAFLNEAVTAFPFTISHVLTDRGSCFTADGFEAACRALGVQHRKTKPYTPQTNGMVERFNGRIGREVLVMCIGTHDALERLLHGYRLAYNARRQRVLKGHSPDEVACERLKAKPELINSAYRPPSPCDLTKIKVAAQLRVYAAKDVSHPDN</sequence>
<dbReference type="InterPro" id="IPR012337">
    <property type="entry name" value="RNaseH-like_sf"/>
</dbReference>
<comment type="caution">
    <text evidence="2">The sequence shown here is derived from an EMBL/GenBank/DDBJ whole genome shotgun (WGS) entry which is preliminary data.</text>
</comment>
<dbReference type="Gene3D" id="3.30.420.10">
    <property type="entry name" value="Ribonuclease H-like superfamily/Ribonuclease H"/>
    <property type="match status" value="1"/>
</dbReference>
<gene>
    <name evidence="2" type="ORF">J2851_005380</name>
</gene>
<protein>
    <submittedName>
        <fullName evidence="2">Transposase InsO family protein</fullName>
    </submittedName>
</protein>
<dbReference type="PANTHER" id="PTHR37984">
    <property type="entry name" value="PROTEIN CBG26694"/>
    <property type="match status" value="1"/>
</dbReference>
<accession>A0ABS4SSN2</accession>
<reference evidence="2 3" key="1">
    <citation type="submission" date="2021-03" db="EMBL/GenBank/DDBJ databases">
        <title>Genomic Encyclopedia of Type Strains, Phase III (KMG-III): the genomes of soil and plant-associated and newly described type strains.</title>
        <authorList>
            <person name="Whitman W."/>
        </authorList>
    </citation>
    <scope>NUCLEOTIDE SEQUENCE [LARGE SCALE GENOMIC DNA]</scope>
    <source>
        <strain evidence="2 3">IMMIB AFH-6</strain>
    </source>
</reference>
<dbReference type="EMBL" id="JAGINP010000023">
    <property type="protein sequence ID" value="MBP2295569.1"/>
    <property type="molecule type" value="Genomic_DNA"/>
</dbReference>
<evidence type="ECO:0000313" key="2">
    <source>
        <dbReference type="EMBL" id="MBP2295569.1"/>
    </source>
</evidence>
<dbReference type="PROSITE" id="PS50994">
    <property type="entry name" value="INTEGRASE"/>
    <property type="match status" value="1"/>
</dbReference>
<evidence type="ECO:0000259" key="1">
    <source>
        <dbReference type="PROSITE" id="PS50994"/>
    </source>
</evidence>
<dbReference type="PANTHER" id="PTHR37984:SF5">
    <property type="entry name" value="PROTEIN NYNRIN-LIKE"/>
    <property type="match status" value="1"/>
</dbReference>
<keyword evidence="3" id="KW-1185">Reference proteome</keyword>
<dbReference type="InterPro" id="IPR050951">
    <property type="entry name" value="Retrovirus_Pol_polyprotein"/>
</dbReference>
<dbReference type="InterPro" id="IPR001584">
    <property type="entry name" value="Integrase_cat-core"/>
</dbReference>
<dbReference type="Proteomes" id="UP000781958">
    <property type="component" value="Unassembled WGS sequence"/>
</dbReference>
<proteinExistence type="predicted"/>
<dbReference type="Pfam" id="PF00665">
    <property type="entry name" value="rve"/>
    <property type="match status" value="1"/>
</dbReference>
<dbReference type="SUPFAM" id="SSF53098">
    <property type="entry name" value="Ribonuclease H-like"/>
    <property type="match status" value="1"/>
</dbReference>
<feature type="domain" description="Integrase catalytic" evidence="1">
    <location>
        <begin position="1"/>
        <end position="145"/>
    </location>
</feature>
<name>A0ABS4SSN2_9PROT</name>
<organism evidence="2 3">
    <name type="scientific">Azospirillum rugosum</name>
    <dbReference type="NCBI Taxonomy" id="416170"/>
    <lineage>
        <taxon>Bacteria</taxon>
        <taxon>Pseudomonadati</taxon>
        <taxon>Pseudomonadota</taxon>
        <taxon>Alphaproteobacteria</taxon>
        <taxon>Rhodospirillales</taxon>
        <taxon>Azospirillaceae</taxon>
        <taxon>Azospirillum</taxon>
    </lineage>
</organism>
<dbReference type="InterPro" id="IPR036397">
    <property type="entry name" value="RNaseH_sf"/>
</dbReference>
<evidence type="ECO:0000313" key="3">
    <source>
        <dbReference type="Proteomes" id="UP000781958"/>
    </source>
</evidence>